<keyword evidence="2" id="KW-0687">Ribonucleoprotein</keyword>
<sequence>MTKILLRNNRIVEGDLLQKESNMNVLMRNSIEYRKKMTKRTWEKREIGTCIIKGSCIVLITEK</sequence>
<evidence type="ECO:0000259" key="1">
    <source>
        <dbReference type="Pfam" id="PF01423"/>
    </source>
</evidence>
<accession>Q98SD8</accession>
<proteinExistence type="predicted"/>
<dbReference type="Proteomes" id="UP000242167">
    <property type="component" value="Nucleomorph 3"/>
</dbReference>
<dbReference type="InterPro" id="IPR010920">
    <property type="entry name" value="LSM_dom_sf"/>
</dbReference>
<keyword evidence="2" id="KW-0542">Nucleomorph</keyword>
<dbReference type="RefSeq" id="XP_001713337.1">
    <property type="nucleotide sequence ID" value="XM_001713285.1"/>
</dbReference>
<dbReference type="GO" id="GO:1990904">
    <property type="term" value="C:ribonucleoprotein complex"/>
    <property type="evidence" value="ECO:0007669"/>
    <property type="project" value="UniProtKB-KW"/>
</dbReference>
<dbReference type="Pfam" id="PF01423">
    <property type="entry name" value="LSM"/>
    <property type="match status" value="1"/>
</dbReference>
<dbReference type="PIR" id="H90118">
    <property type="entry name" value="H90118"/>
</dbReference>
<dbReference type="GeneID" id="857131"/>
<name>Q98SD8_GUITH</name>
<dbReference type="SUPFAM" id="SSF50182">
    <property type="entry name" value="Sm-like ribonucleoproteins"/>
    <property type="match status" value="1"/>
</dbReference>
<reference evidence="2 3" key="1">
    <citation type="journal article" date="2001" name="Nature">
        <title>The highly reduced genome of an enslaved algal nucleus.</title>
        <authorList>
            <person name="Douglas S."/>
            <person name="Zauner S."/>
            <person name="Fraunholz M."/>
            <person name="Beaton M."/>
            <person name="Penny S."/>
            <person name="Deng L."/>
            <person name="Wu X."/>
            <person name="Reith M."/>
            <person name="Cavalier-Smith T."/>
            <person name="Maier U."/>
        </authorList>
    </citation>
    <scope>NUCLEOTIDE SEQUENCE [LARGE SCALE GENOMIC DNA]</scope>
</reference>
<dbReference type="InterPro" id="IPR001163">
    <property type="entry name" value="Sm_dom_euk/arc"/>
</dbReference>
<organism evidence="2 3">
    <name type="scientific">Guillardia theta</name>
    <name type="common">Cryptophyte</name>
    <name type="synonym">Cryptomonas phi</name>
    <dbReference type="NCBI Taxonomy" id="55529"/>
    <lineage>
        <taxon>Eukaryota</taxon>
        <taxon>Cryptophyceae</taxon>
        <taxon>Pyrenomonadales</taxon>
        <taxon>Geminigeraceae</taxon>
        <taxon>Guillardia</taxon>
    </lineage>
</organism>
<dbReference type="Gene3D" id="2.30.30.100">
    <property type="match status" value="1"/>
</dbReference>
<feature type="domain" description="Sm" evidence="1">
    <location>
        <begin position="4"/>
        <end position="61"/>
    </location>
</feature>
<geneLocation type="nucleomorph" evidence="2"/>
<dbReference type="AlphaFoldDB" id="Q98SD8"/>
<evidence type="ECO:0000313" key="2">
    <source>
        <dbReference type="EMBL" id="AAK39646.1"/>
    </source>
</evidence>
<dbReference type="EMBL" id="AF083031">
    <property type="protein sequence ID" value="AAK39646.1"/>
    <property type="molecule type" value="Genomic_DNA"/>
</dbReference>
<protein>
    <submittedName>
        <fullName evidence="2">Probable small nuclear ribonucleoprotein G</fullName>
    </submittedName>
</protein>
<gene>
    <name evidence="2" type="primary">snrpG</name>
</gene>
<evidence type="ECO:0000313" key="3">
    <source>
        <dbReference type="Proteomes" id="UP000242167"/>
    </source>
</evidence>